<dbReference type="PANTHER" id="PTHR41729">
    <property type="entry name" value="GLUTAMYL-TRNA SYNTHETASE"/>
    <property type="match status" value="1"/>
</dbReference>
<dbReference type="EMBL" id="NFZW01000002">
    <property type="protein sequence ID" value="RFA38830.1"/>
    <property type="molecule type" value="Genomic_DNA"/>
</dbReference>
<dbReference type="OrthoDB" id="9799165at2"/>
<evidence type="ECO:0000313" key="1">
    <source>
        <dbReference type="EMBL" id="RFA38830.1"/>
    </source>
</evidence>
<dbReference type="AlphaFoldDB" id="A0A3E0X086"/>
<evidence type="ECO:0008006" key="3">
    <source>
        <dbReference type="Google" id="ProtNLM"/>
    </source>
</evidence>
<protein>
    <recommendedName>
        <fullName evidence="3">DUF4202 domain-containing protein</fullName>
    </recommendedName>
</protein>
<name>A0A3E0X086_9GAMM</name>
<dbReference type="PANTHER" id="PTHR41729:SF1">
    <property type="entry name" value="GLUTAMYL-TRNA SYNTHETASE"/>
    <property type="match status" value="1"/>
</dbReference>
<dbReference type="InterPro" id="IPR025255">
    <property type="entry name" value="DUF4202"/>
</dbReference>
<accession>A0A3E0X086</accession>
<dbReference type="Pfam" id="PF13875">
    <property type="entry name" value="DUF4202"/>
    <property type="match status" value="1"/>
</dbReference>
<sequence>MPRLAVSAKRAIVNSKYHWAREVDVSESSSRFEDAIARLDAVHAQDPRHENVDGEPVPAELLYAQRMSDWLERLLPDASEALRLAVRSQHLRRWRIPRADYPLGRAGYHAWRRQLMRQQADEAAAILREAGYDDELCERVASLVRKENLRRDAETQALEDAACLVFLQHYFADFAADHSEEKLVGIVRKTWNKMSDQAKALAGELSLSPGEQAIVEQALAEE</sequence>
<organism evidence="1 2">
    <name type="scientific">Alkalilimnicola ehrlichii</name>
    <dbReference type="NCBI Taxonomy" id="351052"/>
    <lineage>
        <taxon>Bacteria</taxon>
        <taxon>Pseudomonadati</taxon>
        <taxon>Pseudomonadota</taxon>
        <taxon>Gammaproteobacteria</taxon>
        <taxon>Chromatiales</taxon>
        <taxon>Ectothiorhodospiraceae</taxon>
        <taxon>Alkalilimnicola</taxon>
    </lineage>
</organism>
<dbReference type="Proteomes" id="UP000256763">
    <property type="component" value="Unassembled WGS sequence"/>
</dbReference>
<reference evidence="2" key="1">
    <citation type="submission" date="2017-05" db="EMBL/GenBank/DDBJ databases">
        <authorList>
            <person name="Sharma S."/>
            <person name="Sidhu C."/>
            <person name="Pinnaka A.K."/>
        </authorList>
    </citation>
    <scope>NUCLEOTIDE SEQUENCE [LARGE SCALE GENOMIC DNA]</scope>
    <source>
        <strain evidence="2">AK93</strain>
    </source>
</reference>
<gene>
    <name evidence="1" type="ORF">CAL65_02700</name>
</gene>
<proteinExistence type="predicted"/>
<evidence type="ECO:0000313" key="2">
    <source>
        <dbReference type="Proteomes" id="UP000256763"/>
    </source>
</evidence>
<keyword evidence="2" id="KW-1185">Reference proteome</keyword>
<comment type="caution">
    <text evidence="1">The sequence shown here is derived from an EMBL/GenBank/DDBJ whole genome shotgun (WGS) entry which is preliminary data.</text>
</comment>